<dbReference type="Pfam" id="PF12952">
    <property type="entry name" value="DUF3841"/>
    <property type="match status" value="1"/>
</dbReference>
<accession>A0A164LCP2</accession>
<reference evidence="1 2" key="1">
    <citation type="submission" date="2015-09" db="EMBL/GenBank/DDBJ databases">
        <title>Bacillus cereus food isolates.</title>
        <authorList>
            <person name="Boekhorst J."/>
        </authorList>
    </citation>
    <scope>NUCLEOTIDE SEQUENCE [LARGE SCALE GENOMIC DNA]</scope>
    <source>
        <strain evidence="1 2">B4088</strain>
    </source>
</reference>
<evidence type="ECO:0008006" key="3">
    <source>
        <dbReference type="Google" id="ProtNLM"/>
    </source>
</evidence>
<organism evidence="1 2">
    <name type="scientific">Bacillus cereus</name>
    <dbReference type="NCBI Taxonomy" id="1396"/>
    <lineage>
        <taxon>Bacteria</taxon>
        <taxon>Bacillati</taxon>
        <taxon>Bacillota</taxon>
        <taxon>Bacilli</taxon>
        <taxon>Bacillales</taxon>
        <taxon>Bacillaceae</taxon>
        <taxon>Bacillus</taxon>
        <taxon>Bacillus cereus group</taxon>
    </lineage>
</organism>
<evidence type="ECO:0000313" key="1">
    <source>
        <dbReference type="EMBL" id="KZD55672.1"/>
    </source>
</evidence>
<gene>
    <name evidence="1" type="ORF">B4088_5417</name>
</gene>
<dbReference type="Proteomes" id="UP000076482">
    <property type="component" value="Unassembled WGS sequence"/>
</dbReference>
<dbReference type="AlphaFoldDB" id="A0A164LCP2"/>
<comment type="caution">
    <text evidence="1">The sequence shown here is derived from an EMBL/GenBank/DDBJ whole genome shotgun (WGS) entry which is preliminary data.</text>
</comment>
<dbReference type="RefSeq" id="WP_063262932.1">
    <property type="nucleotide sequence ID" value="NZ_LJKE01000104.1"/>
</dbReference>
<dbReference type="EMBL" id="LJKE01000104">
    <property type="protein sequence ID" value="KZD55672.1"/>
    <property type="molecule type" value="Genomic_DNA"/>
</dbReference>
<dbReference type="PATRIC" id="fig|1396.535.peg.5983"/>
<name>A0A164LCP2_BACCE</name>
<protein>
    <recommendedName>
        <fullName evidence="3">DUF3841 domain-containing protein</fullName>
    </recommendedName>
</protein>
<proteinExistence type="predicted"/>
<dbReference type="InterPro" id="IPR024211">
    <property type="entry name" value="DUF3841"/>
</dbReference>
<evidence type="ECO:0000313" key="2">
    <source>
        <dbReference type="Proteomes" id="UP000076482"/>
    </source>
</evidence>
<sequence>MIVYTVQTEEAWKQFKEQGYLEGNKDAIDPEFIYAYDWMVFQAKNRLSHYKGEYPIWVWEENNYPNRNAKAWGGENLKMVILTLDVPDEWVLWSEFGYWCCAMTDGSYYKNRTDKPSIEEWYAYMEKEYGIIFDFNYLLSHPDWYLGMEDSLTKQGVIGRIPLVCVKKVRRFRAKEEKHFKRNRSKNWDNKNENRVKKMHRKLRKRYAKLKRVKQRLIRN</sequence>